<evidence type="ECO:0000259" key="9">
    <source>
        <dbReference type="SMART" id="SM00134"/>
    </source>
</evidence>
<keyword evidence="6" id="KW-0472">Membrane</keyword>
<name>A0A7E6E6Z7_9CHIR</name>
<dbReference type="InterPro" id="IPR051110">
    <property type="entry name" value="Ly-6/neurotoxin-like_GPI-ap"/>
</dbReference>
<protein>
    <submittedName>
        <fullName evidence="10 13">Glycosylphosphatidylinositol-anchored high density lipoprotein-binding protein 1</fullName>
    </submittedName>
</protein>
<feature type="region of interest" description="Disordered" evidence="8">
    <location>
        <begin position="81"/>
        <end position="127"/>
    </location>
</feature>
<dbReference type="GO" id="GO:0035478">
    <property type="term" value="F:chylomicron binding"/>
    <property type="evidence" value="ECO:0007669"/>
    <property type="project" value="TreeGrafter"/>
</dbReference>
<keyword evidence="5" id="KW-0732">Signal</keyword>
<evidence type="ECO:0000313" key="12">
    <source>
        <dbReference type="Proteomes" id="UP000664940"/>
    </source>
</evidence>
<dbReference type="PROSITE" id="PS00983">
    <property type="entry name" value="LY6_UPAR"/>
    <property type="match status" value="1"/>
</dbReference>
<dbReference type="SMART" id="SM00134">
    <property type="entry name" value="LU"/>
    <property type="match status" value="1"/>
</dbReference>
<keyword evidence="3" id="KW-1003">Cell membrane</keyword>
<dbReference type="CDD" id="cd23575">
    <property type="entry name" value="TFP_LU_ECD_GPIHBP1"/>
    <property type="match status" value="1"/>
</dbReference>
<proteinExistence type="predicted"/>
<keyword evidence="4" id="KW-0336">GPI-anchor</keyword>
<dbReference type="GO" id="GO:0030550">
    <property type="term" value="F:acetylcholine receptor inhibitor activity"/>
    <property type="evidence" value="ECO:0007669"/>
    <property type="project" value="TreeGrafter"/>
</dbReference>
<dbReference type="Proteomes" id="UP000504628">
    <property type="component" value="Chromosome 7"/>
</dbReference>
<evidence type="ECO:0000313" key="10">
    <source>
        <dbReference type="EMBL" id="KAF6099421.1"/>
    </source>
</evidence>
<comment type="subcellular location">
    <subcellularLocation>
        <location evidence="1">Cell membrane</location>
    </subcellularLocation>
    <subcellularLocation>
        <location evidence="2">Membrane</location>
        <topology evidence="2">Lipid-anchor</topology>
        <topology evidence="2">GPI-anchor</topology>
    </subcellularLocation>
</comment>
<evidence type="ECO:0000256" key="1">
    <source>
        <dbReference type="ARBA" id="ARBA00004236"/>
    </source>
</evidence>
<evidence type="ECO:0000256" key="5">
    <source>
        <dbReference type="ARBA" id="ARBA00022729"/>
    </source>
</evidence>
<dbReference type="CTD" id="338328"/>
<keyword evidence="7" id="KW-0325">Glycoprotein</keyword>
<keyword evidence="11" id="KW-1185">Reference proteome</keyword>
<dbReference type="InterPro" id="IPR018363">
    <property type="entry name" value="CD59_antigen_CS"/>
</dbReference>
<dbReference type="GeneID" id="114514448"/>
<dbReference type="InterPro" id="IPR045860">
    <property type="entry name" value="Snake_toxin-like_sf"/>
</dbReference>
<dbReference type="SUPFAM" id="SSF57302">
    <property type="entry name" value="Snake toxin-like"/>
    <property type="match status" value="1"/>
</dbReference>
<feature type="domain" description="UPAR/Ly6" evidence="9">
    <location>
        <begin position="130"/>
        <end position="219"/>
    </location>
</feature>
<dbReference type="OrthoDB" id="9448168at2759"/>
<reference evidence="13" key="2">
    <citation type="submission" date="2025-04" db="UniProtKB">
        <authorList>
            <consortium name="RefSeq"/>
        </authorList>
    </citation>
    <scope>IDENTIFICATION</scope>
    <source>
        <tissue evidence="13">Muscle</tissue>
    </source>
</reference>
<feature type="compositionally biased region" description="Acidic residues" evidence="8">
    <location>
        <begin position="97"/>
        <end position="120"/>
    </location>
</feature>
<dbReference type="FunFam" id="2.10.60.10:FF:000003">
    <property type="entry name" value="lymphocyte antigen 6E isoform X1"/>
    <property type="match status" value="1"/>
</dbReference>
<keyword evidence="10 13" id="KW-0449">Lipoprotein</keyword>
<dbReference type="PANTHER" id="PTHR16983">
    <property type="entry name" value="UPAR/LY6 DOMAIN-CONTAINING PROTEIN"/>
    <property type="match status" value="1"/>
</dbReference>
<evidence type="ECO:0000256" key="8">
    <source>
        <dbReference type="SAM" id="MobiDB-lite"/>
    </source>
</evidence>
<evidence type="ECO:0000256" key="4">
    <source>
        <dbReference type="ARBA" id="ARBA00022622"/>
    </source>
</evidence>
<dbReference type="InterPro" id="IPR035076">
    <property type="entry name" value="Toxin/TOLIP"/>
</dbReference>
<dbReference type="PANTHER" id="PTHR16983:SF12">
    <property type="entry name" value="GLYCOSYLPHOSPHATIDYLINOSITOL-ANCHORED HIGH DENSITY LIPOPROTEIN-BINDING PROTEIN 1"/>
    <property type="match status" value="1"/>
</dbReference>
<organism evidence="11 13">
    <name type="scientific">Phyllostomus discolor</name>
    <name type="common">pale spear-nosed bat</name>
    <dbReference type="NCBI Taxonomy" id="89673"/>
    <lineage>
        <taxon>Eukaryota</taxon>
        <taxon>Metazoa</taxon>
        <taxon>Chordata</taxon>
        <taxon>Craniata</taxon>
        <taxon>Vertebrata</taxon>
        <taxon>Euteleostomi</taxon>
        <taxon>Mammalia</taxon>
        <taxon>Eutheria</taxon>
        <taxon>Laurasiatheria</taxon>
        <taxon>Chiroptera</taxon>
        <taxon>Yangochiroptera</taxon>
        <taxon>Phyllostomidae</taxon>
        <taxon>Phyllostominae</taxon>
        <taxon>Phyllostomus</taxon>
    </lineage>
</organism>
<dbReference type="GO" id="GO:0070328">
    <property type="term" value="P:triglyceride homeostasis"/>
    <property type="evidence" value="ECO:0007669"/>
    <property type="project" value="TreeGrafter"/>
</dbReference>
<dbReference type="KEGG" id="pdic:114514448"/>
<dbReference type="RefSeq" id="XP_035887361.1">
    <property type="nucleotide sequence ID" value="XM_036031468.1"/>
</dbReference>
<accession>A0A7E6E6Z7</accession>
<evidence type="ECO:0000256" key="2">
    <source>
        <dbReference type="ARBA" id="ARBA00004589"/>
    </source>
</evidence>
<evidence type="ECO:0000313" key="11">
    <source>
        <dbReference type="Proteomes" id="UP000504628"/>
    </source>
</evidence>
<dbReference type="AlphaFoldDB" id="A0A7E6E6Z7"/>
<dbReference type="EMBL" id="JABVXQ010000007">
    <property type="protein sequence ID" value="KAF6099421.1"/>
    <property type="molecule type" value="Genomic_DNA"/>
</dbReference>
<dbReference type="Gene3D" id="2.10.60.10">
    <property type="entry name" value="CD59"/>
    <property type="match status" value="1"/>
</dbReference>
<dbReference type="Pfam" id="PF00087">
    <property type="entry name" value="Toxin_TOLIP"/>
    <property type="match status" value="1"/>
</dbReference>
<dbReference type="InterPro" id="IPR016054">
    <property type="entry name" value="LY6_UPA_recep-like"/>
</dbReference>
<evidence type="ECO:0000256" key="7">
    <source>
        <dbReference type="ARBA" id="ARBA00023180"/>
    </source>
</evidence>
<dbReference type="GO" id="GO:0005886">
    <property type="term" value="C:plasma membrane"/>
    <property type="evidence" value="ECO:0007669"/>
    <property type="project" value="UniProtKB-SubCell"/>
</dbReference>
<evidence type="ECO:0000313" key="13">
    <source>
        <dbReference type="RefSeq" id="XP_035887361.1"/>
    </source>
</evidence>
<sequence>MAGLPKASHRDFPPPVPLAGPSGRGNRPIVGGWSRGQGPEASRKPPAVPFASLPTGPHPGRMKALVAVLLALLLCRQPGAPVQPGRGQAQDERDHTDEDEDEDEDEQREEEEEEEEEEDGAAAGSRGGGLQCYSCQSLPQQERCHQTRSCRPSEPFCKTIVSEGDTGSGPLTSSSGWCSAECKPIAKMTGGTLITITCCQTNLCNAPPWQSQPGTGAGGPQGSPETVATALLLSLLPGLGAMGS</sequence>
<reference evidence="10 12" key="1">
    <citation type="journal article" date="2020" name="Nature">
        <title>Six reference-quality genomes reveal evolution of bat adaptations.</title>
        <authorList>
            <person name="Jebb D."/>
            <person name="Huang Z."/>
            <person name="Pippel M."/>
            <person name="Hughes G.M."/>
            <person name="Lavrichenko K."/>
            <person name="Devanna P."/>
            <person name="Winkler S."/>
            <person name="Jermiin L.S."/>
            <person name="Skirmuntt E.C."/>
            <person name="Katzourakis A."/>
            <person name="Burkitt-Gray L."/>
            <person name="Ray D.A."/>
            <person name="Sullivan K.A.M."/>
            <person name="Roscito J.G."/>
            <person name="Kirilenko B.M."/>
            <person name="Davalos L.M."/>
            <person name="Corthals A.P."/>
            <person name="Power M.L."/>
            <person name="Jones G."/>
            <person name="Ransome R.D."/>
            <person name="Dechmann D.K.N."/>
            <person name="Locatelli A.G."/>
            <person name="Puechmaille S.J."/>
            <person name="Fedrigo O."/>
            <person name="Jarvis E.D."/>
            <person name="Hiller M."/>
            <person name="Vernes S.C."/>
            <person name="Myers E.W."/>
            <person name="Teeling E.C."/>
        </authorList>
    </citation>
    <scope>NUCLEOTIDE SEQUENCE [LARGE SCALE GENOMIC DNA]</scope>
    <source>
        <strain evidence="10">Bat1K_MPI-CBG_1</strain>
    </source>
</reference>
<feature type="region of interest" description="Disordered" evidence="8">
    <location>
        <begin position="1"/>
        <end position="59"/>
    </location>
</feature>
<dbReference type="Proteomes" id="UP000664940">
    <property type="component" value="Unassembled WGS sequence"/>
</dbReference>
<dbReference type="GO" id="GO:0035473">
    <property type="term" value="F:lipase binding"/>
    <property type="evidence" value="ECO:0007669"/>
    <property type="project" value="TreeGrafter"/>
</dbReference>
<evidence type="ECO:0000256" key="3">
    <source>
        <dbReference type="ARBA" id="ARBA00022475"/>
    </source>
</evidence>
<gene>
    <name evidence="13" type="primary">GPIHBP1</name>
    <name evidence="10" type="ORF">HJG60_005795</name>
</gene>
<evidence type="ECO:0000256" key="6">
    <source>
        <dbReference type="ARBA" id="ARBA00023136"/>
    </source>
</evidence>
<dbReference type="GO" id="GO:0098552">
    <property type="term" value="C:side of membrane"/>
    <property type="evidence" value="ECO:0007669"/>
    <property type="project" value="UniProtKB-KW"/>
</dbReference>